<evidence type="ECO:0000256" key="1">
    <source>
        <dbReference type="ARBA" id="ARBA00005254"/>
    </source>
</evidence>
<reference evidence="5" key="1">
    <citation type="journal article" date="2019" name="Int. J. Syst. Evol. Microbiol.">
        <title>The Global Catalogue of Microorganisms (GCM) 10K type strain sequencing project: providing services to taxonomists for standard genome sequencing and annotation.</title>
        <authorList>
            <consortium name="The Broad Institute Genomics Platform"/>
            <consortium name="The Broad Institute Genome Sequencing Center for Infectious Disease"/>
            <person name="Wu L."/>
            <person name="Ma J."/>
        </authorList>
    </citation>
    <scope>NUCLEOTIDE SEQUENCE [LARGE SCALE GENOMIC DNA]</scope>
    <source>
        <strain evidence="5">CCUG 50347</strain>
    </source>
</reference>
<dbReference type="InterPro" id="IPR002539">
    <property type="entry name" value="MaoC-like_dom"/>
</dbReference>
<gene>
    <name evidence="4" type="ORF">ACFPEL_29930</name>
</gene>
<comment type="caution">
    <text evidence="4">The sequence shown here is derived from an EMBL/GenBank/DDBJ whole genome shotgun (WGS) entry which is preliminary data.</text>
</comment>
<evidence type="ECO:0000259" key="3">
    <source>
        <dbReference type="Pfam" id="PF01575"/>
    </source>
</evidence>
<dbReference type="RefSeq" id="WP_274191194.1">
    <property type="nucleotide sequence ID" value="NZ_BAABHN010000068.1"/>
</dbReference>
<sequence>MTAPEDLAGLRLPGGTCRVEGYESLLLHDAVRSPRSPRPHPIWAFLAPQRGLGLTLAALFETLGCPLDTGPLLSTFGARCVGLLALDVDHEVRGGVTTVRRRRSRLLGVVDEIEVVLDLVRGDGAPVLTATYGFVLPRRDVPAPPEGPRTEAPAPAPGGPEHTGEPLTVRADEMKLMALLLRDPNPIHLEPDAAAALGFGRACVNQGPANLAYALGFLTARHPDAALLGFDARFRATVVAGDVVTPVAYDDGSFALRHADGRAAVTAHAQWGRPVVSGTTPK</sequence>
<dbReference type="InterPro" id="IPR029069">
    <property type="entry name" value="HotDog_dom_sf"/>
</dbReference>
<accession>A0ABV9RR14</accession>
<dbReference type="Proteomes" id="UP001595909">
    <property type="component" value="Unassembled WGS sequence"/>
</dbReference>
<feature type="domain" description="MaoC-like" evidence="3">
    <location>
        <begin position="156"/>
        <end position="245"/>
    </location>
</feature>
<keyword evidence="5" id="KW-1185">Reference proteome</keyword>
<evidence type="ECO:0000313" key="4">
    <source>
        <dbReference type="EMBL" id="MFC4836656.1"/>
    </source>
</evidence>
<proteinExistence type="inferred from homology"/>
<dbReference type="EMBL" id="JBHSIM010000068">
    <property type="protein sequence ID" value="MFC4836656.1"/>
    <property type="molecule type" value="Genomic_DNA"/>
</dbReference>
<organism evidence="4 5">
    <name type="scientific">Actinomycetospora chibensis</name>
    <dbReference type="NCBI Taxonomy" id="663606"/>
    <lineage>
        <taxon>Bacteria</taxon>
        <taxon>Bacillati</taxon>
        <taxon>Actinomycetota</taxon>
        <taxon>Actinomycetes</taxon>
        <taxon>Pseudonocardiales</taxon>
        <taxon>Pseudonocardiaceae</taxon>
        <taxon>Actinomycetospora</taxon>
    </lineage>
</organism>
<dbReference type="Pfam" id="PF01575">
    <property type="entry name" value="MaoC_dehydratas"/>
    <property type="match status" value="1"/>
</dbReference>
<dbReference type="CDD" id="cd03441">
    <property type="entry name" value="R_hydratase_like"/>
    <property type="match status" value="1"/>
</dbReference>
<dbReference type="SUPFAM" id="SSF54637">
    <property type="entry name" value="Thioesterase/thiol ester dehydrase-isomerase"/>
    <property type="match status" value="1"/>
</dbReference>
<name>A0ABV9RR14_9PSEU</name>
<comment type="similarity">
    <text evidence="1">Belongs to the enoyl-CoA hydratase/isomerase family.</text>
</comment>
<dbReference type="Gene3D" id="3.10.129.10">
    <property type="entry name" value="Hotdog Thioesterase"/>
    <property type="match status" value="1"/>
</dbReference>
<evidence type="ECO:0000313" key="5">
    <source>
        <dbReference type="Proteomes" id="UP001595909"/>
    </source>
</evidence>
<evidence type="ECO:0000256" key="2">
    <source>
        <dbReference type="SAM" id="MobiDB-lite"/>
    </source>
</evidence>
<protein>
    <submittedName>
        <fullName evidence="4">MaoC family dehydratase</fullName>
    </submittedName>
</protein>
<feature type="region of interest" description="Disordered" evidence="2">
    <location>
        <begin position="139"/>
        <end position="166"/>
    </location>
</feature>